<dbReference type="Pfam" id="PF07738">
    <property type="entry name" value="Sad1_UNC"/>
    <property type="match status" value="1"/>
</dbReference>
<reference evidence="7" key="1">
    <citation type="submission" date="2022-10" db="EMBL/GenBank/DDBJ databases">
        <title>Tapping the CABI collections for fungal endophytes: first genome assemblies for Collariella, Neodidymelliopsis, Ascochyta clinopodiicola, Didymella pomorum, Didymosphaeria variabile, Neocosmospora piperis and Neocucurbitaria cava.</title>
        <authorList>
            <person name="Hill R."/>
        </authorList>
    </citation>
    <scope>NUCLEOTIDE SEQUENCE</scope>
    <source>
        <strain evidence="7">IMI 355082</strain>
    </source>
</reference>
<keyword evidence="4" id="KW-0472">Membrane</keyword>
<feature type="compositionally biased region" description="Polar residues" evidence="5">
    <location>
        <begin position="251"/>
        <end position="267"/>
    </location>
</feature>
<keyword evidence="2" id="KW-0812">Transmembrane</keyword>
<dbReference type="Gene3D" id="2.60.120.260">
    <property type="entry name" value="Galactose-binding domain-like"/>
    <property type="match status" value="1"/>
</dbReference>
<dbReference type="EMBL" id="JAPEVB010000007">
    <property type="protein sequence ID" value="KAJ4385699.1"/>
    <property type="molecule type" value="Genomic_DNA"/>
</dbReference>
<organism evidence="7 8">
    <name type="scientific">Gnomoniopsis smithogilvyi</name>
    <dbReference type="NCBI Taxonomy" id="1191159"/>
    <lineage>
        <taxon>Eukaryota</taxon>
        <taxon>Fungi</taxon>
        <taxon>Dikarya</taxon>
        <taxon>Ascomycota</taxon>
        <taxon>Pezizomycotina</taxon>
        <taxon>Sordariomycetes</taxon>
        <taxon>Sordariomycetidae</taxon>
        <taxon>Diaporthales</taxon>
        <taxon>Gnomoniaceae</taxon>
        <taxon>Gnomoniopsis</taxon>
    </lineage>
</organism>
<feature type="compositionally biased region" description="Polar residues" evidence="5">
    <location>
        <begin position="309"/>
        <end position="319"/>
    </location>
</feature>
<evidence type="ECO:0000313" key="8">
    <source>
        <dbReference type="Proteomes" id="UP001140453"/>
    </source>
</evidence>
<dbReference type="PANTHER" id="PTHR12911">
    <property type="entry name" value="SAD1/UNC-84-LIKE PROTEIN-RELATED"/>
    <property type="match status" value="1"/>
</dbReference>
<dbReference type="OrthoDB" id="342281at2759"/>
<feature type="compositionally biased region" description="Acidic residues" evidence="5">
    <location>
        <begin position="133"/>
        <end position="142"/>
    </location>
</feature>
<sequence length="1011" mass="111377">MPPKRGRGGARGGARAASRTPGPRESTPFNPALRSSQTPGPPRFSTSYGSPAVLTGSRGFRSGGAANAISNALDSVRAADAQDRALRNSGDEESLDSTGEGDDAGPPSASGPVSRKTSNVSGRGQRVAAYESDSQDTDEEDAASIMPPPPLPFPRQFDGSSREAAPLSDSRSFTEESNLFRGASIGTPRPGSRSSRQETPSRSSARLAARNDVAKPQLGRPAAQVEDEDEEDELATAPAQPPKSLGARVSRGSTPKTVNRMEQASQTRSRSRDLVSDDDEQQTPRPQSQRNGTAPPNRNPLVDALSGQAKLSTQQNLHTGRSIEQIRPSKPPTLLAPELGRLGNKAPASPRDGGRSNNSALSGRPGDPVLGDRPETQSQGGRAGGPHRTNGDKDPEDNDVEPVGFLSTISDQMERFLQFRKWPRWLITGLQVWGLLAFLSIASLVLLQVFVPPNRWEGVKVSRNYTYTGVANWRQNIAQYVPWVVLHPFAVLTGNLDYADFRTALNWAEWNHQNNKIRLDYLAGATHQMRRILPELIAINVDKSSNEWAVGDSFWSALDEEMKHGGLHHSILTLERSADGSYIITDNHWDAILRRMQSDGMLISDQPGAVDDDVTSDQITSVVERTVSQRWDQWLKNNNDALKRVMGVGKEEMSAYYTEIFGDFEQKLLERVQRYNQEEQLVSREEFIEKIQHVSNEYDVQIKAEMEAMEEKLRHAIDVAEDGKQTATLPDGMSREQVSDMIDSAIKRAVADAQLEFIAKGNIKGQLENELSGHKNYFSSVRGALIDHTLSSTSYRWSSKGIMGEDDPKPSGLFSIFSRSTNPAFREGGRKAGIEYSTGKVLEKWDEDGECWCAGHADSNNSSRIADLSIMTADTVIPQHLVVEHITPSGSFDPDAMPKDLEVWIRTPSDRRRRTLLEWSAKIWSDAKFGNGARLMAKGFVKIGEFKYLNSVGKGEKQVFRLSEDLLDLDAQTQQVVVRSKSNYGAPDHTCFYRLQLFGKEGKTLDRGAVN</sequence>
<dbReference type="GO" id="GO:0034993">
    <property type="term" value="C:meiotic nuclear membrane microtubule tethering complex"/>
    <property type="evidence" value="ECO:0007669"/>
    <property type="project" value="TreeGrafter"/>
</dbReference>
<feature type="region of interest" description="Disordered" evidence="5">
    <location>
        <begin position="1"/>
        <end position="65"/>
    </location>
</feature>
<dbReference type="GO" id="GO:0043495">
    <property type="term" value="F:protein-membrane adaptor activity"/>
    <property type="evidence" value="ECO:0007669"/>
    <property type="project" value="TreeGrafter"/>
</dbReference>
<proteinExistence type="predicted"/>
<feature type="compositionally biased region" description="Acidic residues" evidence="5">
    <location>
        <begin position="91"/>
        <end position="103"/>
    </location>
</feature>
<gene>
    <name evidence="7" type="ORF">N0V93_010128</name>
</gene>
<dbReference type="AlphaFoldDB" id="A0A9W8YJ36"/>
<feature type="domain" description="SUN" evidence="6">
    <location>
        <begin position="783"/>
        <end position="1002"/>
    </location>
</feature>
<dbReference type="InterPro" id="IPR045119">
    <property type="entry name" value="SUN1-5"/>
</dbReference>
<feature type="compositionally biased region" description="Low complexity" evidence="5">
    <location>
        <begin position="13"/>
        <end position="24"/>
    </location>
</feature>
<feature type="compositionally biased region" description="Basic and acidic residues" evidence="5">
    <location>
        <begin position="80"/>
        <end position="90"/>
    </location>
</feature>
<evidence type="ECO:0000313" key="7">
    <source>
        <dbReference type="EMBL" id="KAJ4385699.1"/>
    </source>
</evidence>
<name>A0A9W8YJ36_9PEZI</name>
<accession>A0A9W8YJ36</accession>
<feature type="region of interest" description="Disordered" evidence="5">
    <location>
        <begin position="80"/>
        <end position="402"/>
    </location>
</feature>
<keyword evidence="8" id="KW-1185">Reference proteome</keyword>
<evidence type="ECO:0000256" key="3">
    <source>
        <dbReference type="ARBA" id="ARBA00022989"/>
    </source>
</evidence>
<comment type="subcellular location">
    <subcellularLocation>
        <location evidence="1">Membrane</location>
    </subcellularLocation>
</comment>
<comment type="caution">
    <text evidence="7">The sequence shown here is derived from an EMBL/GenBank/DDBJ whole genome shotgun (WGS) entry which is preliminary data.</text>
</comment>
<dbReference type="PANTHER" id="PTHR12911:SF8">
    <property type="entry name" value="KLAROID PROTEIN-RELATED"/>
    <property type="match status" value="1"/>
</dbReference>
<feature type="compositionally biased region" description="Polar residues" evidence="5">
    <location>
        <begin position="192"/>
        <end position="204"/>
    </location>
</feature>
<evidence type="ECO:0000256" key="5">
    <source>
        <dbReference type="SAM" id="MobiDB-lite"/>
    </source>
</evidence>
<feature type="compositionally biased region" description="Polar residues" evidence="5">
    <location>
        <begin position="283"/>
        <end position="296"/>
    </location>
</feature>
<evidence type="ECO:0000256" key="2">
    <source>
        <dbReference type="ARBA" id="ARBA00022692"/>
    </source>
</evidence>
<dbReference type="Proteomes" id="UP001140453">
    <property type="component" value="Unassembled WGS sequence"/>
</dbReference>
<protein>
    <recommendedName>
        <fullName evidence="6">SUN domain-containing protein</fullName>
    </recommendedName>
</protein>
<evidence type="ECO:0000259" key="6">
    <source>
        <dbReference type="PROSITE" id="PS51469"/>
    </source>
</evidence>
<dbReference type="PROSITE" id="PS51469">
    <property type="entry name" value="SUN"/>
    <property type="match status" value="1"/>
</dbReference>
<feature type="compositionally biased region" description="Acidic residues" evidence="5">
    <location>
        <begin position="225"/>
        <end position="234"/>
    </location>
</feature>
<dbReference type="InterPro" id="IPR012919">
    <property type="entry name" value="SUN_dom"/>
</dbReference>
<evidence type="ECO:0000256" key="4">
    <source>
        <dbReference type="ARBA" id="ARBA00023136"/>
    </source>
</evidence>
<feature type="compositionally biased region" description="Polar residues" evidence="5">
    <location>
        <begin position="27"/>
        <end position="49"/>
    </location>
</feature>
<evidence type="ECO:0000256" key="1">
    <source>
        <dbReference type="ARBA" id="ARBA00004370"/>
    </source>
</evidence>
<keyword evidence="3" id="KW-1133">Transmembrane helix</keyword>